<evidence type="ECO:0000256" key="5">
    <source>
        <dbReference type="ARBA" id="ARBA00023136"/>
    </source>
</evidence>
<name>A0A0L8ANZ5_9BACT</name>
<evidence type="ECO:0000256" key="3">
    <source>
        <dbReference type="ARBA" id="ARBA00022692"/>
    </source>
</evidence>
<comment type="subcellular location">
    <subcellularLocation>
        <location evidence="1">Cell membrane</location>
        <topology evidence="1">Multi-pass membrane protein</topology>
    </subcellularLocation>
</comment>
<comment type="caution">
    <text evidence="9">The sequence shown here is derived from an EMBL/GenBank/DDBJ whole genome shotgun (WGS) entry which is preliminary data.</text>
</comment>
<dbReference type="Pfam" id="PF12704">
    <property type="entry name" value="MacB_PCD"/>
    <property type="match status" value="1"/>
</dbReference>
<evidence type="ECO:0000313" key="10">
    <source>
        <dbReference type="Proteomes" id="UP000036908"/>
    </source>
</evidence>
<dbReference type="Proteomes" id="UP000036908">
    <property type="component" value="Unassembled WGS sequence"/>
</dbReference>
<dbReference type="GO" id="GO:0005886">
    <property type="term" value="C:plasma membrane"/>
    <property type="evidence" value="ECO:0007669"/>
    <property type="project" value="UniProtKB-SubCell"/>
</dbReference>
<keyword evidence="2" id="KW-1003">Cell membrane</keyword>
<feature type="transmembrane region" description="Helical" evidence="6">
    <location>
        <begin position="332"/>
        <end position="354"/>
    </location>
</feature>
<dbReference type="InterPro" id="IPR051125">
    <property type="entry name" value="ABC-4/HrtB_transporter"/>
</dbReference>
<evidence type="ECO:0000256" key="2">
    <source>
        <dbReference type="ARBA" id="ARBA00022475"/>
    </source>
</evidence>
<dbReference type="InterPro" id="IPR025857">
    <property type="entry name" value="MacB_PCD"/>
</dbReference>
<evidence type="ECO:0000256" key="6">
    <source>
        <dbReference type="SAM" id="Phobius"/>
    </source>
</evidence>
<evidence type="ECO:0000259" key="7">
    <source>
        <dbReference type="Pfam" id="PF02687"/>
    </source>
</evidence>
<feature type="transmembrane region" description="Helical" evidence="6">
    <location>
        <begin position="384"/>
        <end position="406"/>
    </location>
</feature>
<proteinExistence type="predicted"/>
<dbReference type="AlphaFoldDB" id="A0A0L8ANZ5"/>
<dbReference type="PANTHER" id="PTHR43738">
    <property type="entry name" value="ABC TRANSPORTER, MEMBRANE PROTEIN"/>
    <property type="match status" value="1"/>
</dbReference>
<dbReference type="RefSeq" id="WP_053222124.1">
    <property type="nucleotide sequence ID" value="NZ_JSVA01000004.1"/>
</dbReference>
<accession>A0A0L8ANZ5</accession>
<organism evidence="9 10">
    <name type="scientific">Roseivirga seohaensis subsp. aquiponti</name>
    <dbReference type="NCBI Taxonomy" id="1566026"/>
    <lineage>
        <taxon>Bacteria</taxon>
        <taxon>Pseudomonadati</taxon>
        <taxon>Bacteroidota</taxon>
        <taxon>Cytophagia</taxon>
        <taxon>Cytophagales</taxon>
        <taxon>Roseivirgaceae</taxon>
        <taxon>Roseivirga</taxon>
    </lineage>
</organism>
<dbReference type="InterPro" id="IPR003838">
    <property type="entry name" value="ABC3_permease_C"/>
</dbReference>
<keyword evidence="4 6" id="KW-1133">Transmembrane helix</keyword>
<feature type="transmembrane region" description="Helical" evidence="6">
    <location>
        <begin position="292"/>
        <end position="312"/>
    </location>
</feature>
<keyword evidence="5 6" id="KW-0472">Membrane</keyword>
<reference evidence="10" key="1">
    <citation type="submission" date="2014-11" db="EMBL/GenBank/DDBJ databases">
        <title>Genome sequencing of Roseivirga sp. D-25.</title>
        <authorList>
            <person name="Selvaratnam C."/>
            <person name="Thevarajoo S."/>
            <person name="Goh K.M."/>
            <person name="Eee R."/>
            <person name="Chan K.-G."/>
            <person name="Chong C.S."/>
        </authorList>
    </citation>
    <scope>NUCLEOTIDE SEQUENCE [LARGE SCALE GENOMIC DNA]</scope>
    <source>
        <strain evidence="10">D-25</strain>
    </source>
</reference>
<dbReference type="PANTHER" id="PTHR43738:SF2">
    <property type="entry name" value="ABC TRANSPORTER PERMEASE"/>
    <property type="match status" value="1"/>
</dbReference>
<evidence type="ECO:0000259" key="8">
    <source>
        <dbReference type="Pfam" id="PF12704"/>
    </source>
</evidence>
<evidence type="ECO:0000256" key="4">
    <source>
        <dbReference type="ARBA" id="ARBA00022989"/>
    </source>
</evidence>
<sequence>MNLFLLSWKYIKDKPLNTFLNVLLMGLGIAIILVLLILNSQLEENLSKNKRGIDLVVGAKGSPLQLILANVYHIDFPTGNIKLDEAKALTRNRQVKSAIPLALGDNYQGFRIVGTNHDYVKLYEGSLASGDLWKYNLECTIGTNVAMQLGLKIGDEFFGAHGLSDTDLDHDEASYKVVGILEPSNSALDKLILTNIESIWQVHEHTDEEGDEDHDNHDHEPVLGSAYETGLPEGGSDAEITSMLIQFRSAMGAVVLPRMINSDTNMQAASPAFETQRLFSLMGIGVNMIKSFAYIIIVIAGLSIFISLYNALKDRKYDLAIMRSLGASKTKLFIHVIFEGIIITTIGGVLGFLLGHGLVEFLTGLYEKSEAIGISGMVLVKGEFYVLLISVGVGVLASILPAFNAYRTQISKVLAQE</sequence>
<feature type="domain" description="MacB-like periplasmic core" evidence="8">
    <location>
        <begin position="18"/>
        <end position="198"/>
    </location>
</feature>
<evidence type="ECO:0000256" key="1">
    <source>
        <dbReference type="ARBA" id="ARBA00004651"/>
    </source>
</evidence>
<dbReference type="EMBL" id="JSVA01000004">
    <property type="protein sequence ID" value="KOF03907.1"/>
    <property type="molecule type" value="Genomic_DNA"/>
</dbReference>
<keyword evidence="3 6" id="KW-0812">Transmembrane</keyword>
<dbReference type="OrthoDB" id="9784014at2"/>
<protein>
    <submittedName>
        <fullName evidence="9">ABC transporter permease</fullName>
    </submittedName>
</protein>
<keyword evidence="10" id="KW-1185">Reference proteome</keyword>
<feature type="transmembrane region" description="Helical" evidence="6">
    <location>
        <begin position="20"/>
        <end position="38"/>
    </location>
</feature>
<gene>
    <name evidence="9" type="ORF">OB69_02525</name>
</gene>
<dbReference type="PATRIC" id="fig|1566026.4.peg.2268"/>
<evidence type="ECO:0000313" key="9">
    <source>
        <dbReference type="EMBL" id="KOF03907.1"/>
    </source>
</evidence>
<dbReference type="Pfam" id="PF02687">
    <property type="entry name" value="FtsX"/>
    <property type="match status" value="1"/>
</dbReference>
<feature type="domain" description="ABC3 transporter permease C-terminal" evidence="7">
    <location>
        <begin position="291"/>
        <end position="409"/>
    </location>
</feature>